<keyword evidence="5" id="KW-0547">Nucleotide-binding</keyword>
<reference evidence="9 10" key="1">
    <citation type="submission" date="2023-07" db="EMBL/GenBank/DDBJ databases">
        <title>Sorghum-associated microbial communities from plants grown in Nebraska, USA.</title>
        <authorList>
            <person name="Schachtman D."/>
        </authorList>
    </citation>
    <scope>NUCLEOTIDE SEQUENCE [LARGE SCALE GENOMIC DNA]</scope>
    <source>
        <strain evidence="9 10">DS1314</strain>
    </source>
</reference>
<protein>
    <submittedName>
        <fullName evidence="9">Peptide/nickel transport system ATP-binding protein</fullName>
    </submittedName>
</protein>
<evidence type="ECO:0000256" key="6">
    <source>
        <dbReference type="ARBA" id="ARBA00022840"/>
    </source>
</evidence>
<evidence type="ECO:0000256" key="1">
    <source>
        <dbReference type="ARBA" id="ARBA00004202"/>
    </source>
</evidence>
<evidence type="ECO:0000256" key="2">
    <source>
        <dbReference type="ARBA" id="ARBA00005417"/>
    </source>
</evidence>
<dbReference type="Proteomes" id="UP001233836">
    <property type="component" value="Unassembled WGS sequence"/>
</dbReference>
<organism evidence="9 10">
    <name type="scientific">Paenibacillus tundrae</name>
    <dbReference type="NCBI Taxonomy" id="528187"/>
    <lineage>
        <taxon>Bacteria</taxon>
        <taxon>Bacillati</taxon>
        <taxon>Bacillota</taxon>
        <taxon>Bacilli</taxon>
        <taxon>Bacillales</taxon>
        <taxon>Paenibacillaceae</taxon>
        <taxon>Paenibacillus</taxon>
    </lineage>
</organism>
<evidence type="ECO:0000259" key="8">
    <source>
        <dbReference type="PROSITE" id="PS50893"/>
    </source>
</evidence>
<dbReference type="InterPro" id="IPR050388">
    <property type="entry name" value="ABC_Ni/Peptide_Import"/>
</dbReference>
<evidence type="ECO:0000256" key="4">
    <source>
        <dbReference type="ARBA" id="ARBA00022475"/>
    </source>
</evidence>
<dbReference type="PROSITE" id="PS50893">
    <property type="entry name" value="ABC_TRANSPORTER_2"/>
    <property type="match status" value="1"/>
</dbReference>
<dbReference type="Pfam" id="PF00005">
    <property type="entry name" value="ABC_tran"/>
    <property type="match status" value="1"/>
</dbReference>
<evidence type="ECO:0000313" key="10">
    <source>
        <dbReference type="Proteomes" id="UP001233836"/>
    </source>
</evidence>
<dbReference type="SMART" id="SM00382">
    <property type="entry name" value="AAA"/>
    <property type="match status" value="1"/>
</dbReference>
<comment type="similarity">
    <text evidence="2">Belongs to the ABC transporter superfamily.</text>
</comment>
<comment type="subcellular location">
    <subcellularLocation>
        <location evidence="1">Cell membrane</location>
        <topology evidence="1">Peripheral membrane protein</topology>
    </subcellularLocation>
</comment>
<keyword evidence="3" id="KW-0813">Transport</keyword>
<dbReference type="GO" id="GO:0005524">
    <property type="term" value="F:ATP binding"/>
    <property type="evidence" value="ECO:0007669"/>
    <property type="project" value="UniProtKB-KW"/>
</dbReference>
<keyword evidence="7" id="KW-0472">Membrane</keyword>
<accession>A0ABT9WJP4</accession>
<dbReference type="Gene3D" id="3.40.50.300">
    <property type="entry name" value="P-loop containing nucleotide triphosphate hydrolases"/>
    <property type="match status" value="1"/>
</dbReference>
<name>A0ABT9WJP4_9BACL</name>
<evidence type="ECO:0000256" key="3">
    <source>
        <dbReference type="ARBA" id="ARBA00022448"/>
    </source>
</evidence>
<dbReference type="PANTHER" id="PTHR43297:SF2">
    <property type="entry name" value="DIPEPTIDE TRANSPORT ATP-BINDING PROTEIN DPPD"/>
    <property type="match status" value="1"/>
</dbReference>
<keyword evidence="6 9" id="KW-0067">ATP-binding</keyword>
<sequence length="264" mass="28795">MMKPLLDIRNLSVTYQSGSAALQDLSFTMKPGEIVGIVGESGSGKSTLLRAILGMLPDGGQCTSGEVFFQGKSILSYSPAEWGQIRGKRIAIVFQASGSYLNPIRKVGSQYIEAIRAHFTISKKTAYDMALNMLSGMGLHDPQQIMNAYPNQLSGGMKQRTAIAMAVTMEPELLLTDEPTSALDVTTQLEVLKRLHELRDRKGTGIIMVTHNMAVAAHMADQIGVMQHGTLVEYEKAAKLITNPREEYTRQLLQAVPELDLGGQ</sequence>
<feature type="domain" description="ABC transporter" evidence="8">
    <location>
        <begin position="6"/>
        <end position="253"/>
    </location>
</feature>
<evidence type="ECO:0000256" key="7">
    <source>
        <dbReference type="ARBA" id="ARBA00023136"/>
    </source>
</evidence>
<keyword evidence="10" id="KW-1185">Reference proteome</keyword>
<dbReference type="SUPFAM" id="SSF52540">
    <property type="entry name" value="P-loop containing nucleoside triphosphate hydrolases"/>
    <property type="match status" value="1"/>
</dbReference>
<evidence type="ECO:0000256" key="5">
    <source>
        <dbReference type="ARBA" id="ARBA00022741"/>
    </source>
</evidence>
<gene>
    <name evidence="9" type="ORF">J2T19_004974</name>
</gene>
<keyword evidence="4" id="KW-1003">Cell membrane</keyword>
<evidence type="ECO:0000313" key="9">
    <source>
        <dbReference type="EMBL" id="MDQ0173481.1"/>
    </source>
</evidence>
<dbReference type="InterPro" id="IPR027417">
    <property type="entry name" value="P-loop_NTPase"/>
</dbReference>
<dbReference type="EMBL" id="JAUSTI010000020">
    <property type="protein sequence ID" value="MDQ0173481.1"/>
    <property type="molecule type" value="Genomic_DNA"/>
</dbReference>
<dbReference type="CDD" id="cd03257">
    <property type="entry name" value="ABC_NikE_OppD_transporters"/>
    <property type="match status" value="1"/>
</dbReference>
<dbReference type="InterPro" id="IPR003593">
    <property type="entry name" value="AAA+_ATPase"/>
</dbReference>
<comment type="caution">
    <text evidence="9">The sequence shown here is derived from an EMBL/GenBank/DDBJ whole genome shotgun (WGS) entry which is preliminary data.</text>
</comment>
<dbReference type="PANTHER" id="PTHR43297">
    <property type="entry name" value="OLIGOPEPTIDE TRANSPORT ATP-BINDING PROTEIN APPD"/>
    <property type="match status" value="1"/>
</dbReference>
<proteinExistence type="inferred from homology"/>
<dbReference type="InterPro" id="IPR003439">
    <property type="entry name" value="ABC_transporter-like_ATP-bd"/>
</dbReference>